<dbReference type="GeneID" id="96902854"/>
<protein>
    <recommendedName>
        <fullName evidence="4">FHA domain-containing protein</fullName>
    </recommendedName>
</protein>
<reference evidence="5 6" key="1">
    <citation type="journal article" date="2011" name="Proc. Natl. Acad. Sci. U.S.A.">
        <title>Evolutionary erosion of yeast sex chromosomes by mating-type switching accidents.</title>
        <authorList>
            <person name="Gordon J.L."/>
            <person name="Armisen D."/>
            <person name="Proux-Wera E."/>
            <person name="Oheigeartaigh S.S."/>
            <person name="Byrne K.P."/>
            <person name="Wolfe K.H."/>
        </authorList>
    </citation>
    <scope>NUCLEOTIDE SEQUENCE [LARGE SCALE GENOMIC DNA]</scope>
    <source>
        <strain evidence="6">ATCC 76901 / BCRC 22586 / CBS 4309 / NBRC 1992 / NRRL Y-12630</strain>
    </source>
</reference>
<feature type="compositionally biased region" description="Low complexity" evidence="2">
    <location>
        <begin position="80"/>
        <end position="94"/>
    </location>
</feature>
<dbReference type="InterPro" id="IPR000253">
    <property type="entry name" value="FHA_dom"/>
</dbReference>
<evidence type="ECO:0000259" key="4">
    <source>
        <dbReference type="PROSITE" id="PS50006"/>
    </source>
</evidence>
<dbReference type="SMART" id="SM00240">
    <property type="entry name" value="FHA"/>
    <property type="match status" value="1"/>
</dbReference>
<dbReference type="Pfam" id="PF00498">
    <property type="entry name" value="FHA"/>
    <property type="match status" value="1"/>
</dbReference>
<dbReference type="PANTHER" id="PTHR15715">
    <property type="entry name" value="CENTROSOMAL PROTEIN OF 170 KDA"/>
    <property type="match status" value="1"/>
</dbReference>
<dbReference type="PANTHER" id="PTHR15715:SF37">
    <property type="entry name" value="LD47843P"/>
    <property type="match status" value="1"/>
</dbReference>
<evidence type="ECO:0000256" key="3">
    <source>
        <dbReference type="SAM" id="Phobius"/>
    </source>
</evidence>
<sequence length="459" mass="52283">MDITRKGSTQALTNNLKKKKGHTRSRDVKEIPSKRAHLMFPRRKYVKVVVLRSLNGTFDSKYLIVPFKPDGLKFGRPVANNNSSANNNNNNNNGSSGGNGKNNENIQQQQQQTVQVRQDNGYFDSRVLSRNHALLSCNPKNGAIYIKDLKSSNGTFVNGDRIDQRDKELNVGDVLDLGTDIDTKFEHRKISAFVEDIHVLPLIPTCPEVDPREDISFVEDVDLSLIQRAAFETSLFGDTDNIELEETIFGTDTEVLSGIFINNSIGTSSNLTNTIKSIASDISLRKYDYTKLRGIESFLVNYTASLDYSNKLILEKNDHQLMQLQNDLRKKLSEEQDVLMAEHQQRINEIESAKAELKRSIKRDEKRSKDEISGIEMELEDLKTRLEVETFKNAQLTKENKSLEDAERLQEEEMSKLKRTDNIDKEVKKSRSHLILFTLGAVSLGILAFTLRYIFRSYK</sequence>
<name>G0VCR1_NAUCA</name>
<evidence type="ECO:0000313" key="6">
    <source>
        <dbReference type="Proteomes" id="UP000001640"/>
    </source>
</evidence>
<dbReference type="GO" id="GO:0000321">
    <property type="term" value="P:re-entry into mitotic cell cycle after pheromone arrest"/>
    <property type="evidence" value="ECO:0007669"/>
    <property type="project" value="EnsemblFungi"/>
</dbReference>
<dbReference type="Gene3D" id="2.60.200.20">
    <property type="match status" value="1"/>
</dbReference>
<dbReference type="InterPro" id="IPR008984">
    <property type="entry name" value="SMAD_FHA_dom_sf"/>
</dbReference>
<feature type="region of interest" description="Disordered" evidence="2">
    <location>
        <begin position="78"/>
        <end position="116"/>
    </location>
</feature>
<feature type="transmembrane region" description="Helical" evidence="3">
    <location>
        <begin position="434"/>
        <end position="455"/>
    </location>
</feature>
<dbReference type="EMBL" id="HE576754">
    <property type="protein sequence ID" value="CCC69271.1"/>
    <property type="molecule type" value="Genomic_DNA"/>
</dbReference>
<dbReference type="OMA" id="RQDNGYF"/>
<feature type="compositionally biased region" description="Polar residues" evidence="2">
    <location>
        <begin position="1"/>
        <end position="15"/>
    </location>
</feature>
<keyword evidence="3" id="KW-1133">Transmembrane helix</keyword>
<gene>
    <name evidence="5" type="primary">NCAS0C02810</name>
    <name evidence="5" type="ordered locus">NCAS_0C02810</name>
</gene>
<reference key="2">
    <citation type="submission" date="2011-08" db="EMBL/GenBank/DDBJ databases">
        <title>Genome sequence of Naumovozyma castellii.</title>
        <authorList>
            <person name="Gordon J.L."/>
            <person name="Armisen D."/>
            <person name="Proux-Wera E."/>
            <person name="OhEigeartaigh S.S."/>
            <person name="Byrne K.P."/>
            <person name="Wolfe K.H."/>
        </authorList>
    </citation>
    <scope>NUCLEOTIDE SEQUENCE</scope>
    <source>
        <strain>Type strain:CBS 4309</strain>
    </source>
</reference>
<keyword evidence="6" id="KW-1185">Reference proteome</keyword>
<dbReference type="GO" id="GO:0005783">
    <property type="term" value="C:endoplasmic reticulum"/>
    <property type="evidence" value="ECO:0007669"/>
    <property type="project" value="EnsemblFungi"/>
</dbReference>
<dbReference type="InterPro" id="IPR051176">
    <property type="entry name" value="Cent_Immune-Sig_Mod"/>
</dbReference>
<dbReference type="RefSeq" id="XP_003675637.1">
    <property type="nucleotide sequence ID" value="XM_003675589.1"/>
</dbReference>
<organism evidence="5 6">
    <name type="scientific">Naumovozyma castellii</name>
    <name type="common">Yeast</name>
    <name type="synonym">Saccharomyces castellii</name>
    <dbReference type="NCBI Taxonomy" id="27288"/>
    <lineage>
        <taxon>Eukaryota</taxon>
        <taxon>Fungi</taxon>
        <taxon>Dikarya</taxon>
        <taxon>Ascomycota</taxon>
        <taxon>Saccharomycotina</taxon>
        <taxon>Saccharomycetes</taxon>
        <taxon>Saccharomycetales</taxon>
        <taxon>Saccharomycetaceae</taxon>
        <taxon>Naumovozyma</taxon>
    </lineage>
</organism>
<evidence type="ECO:0000256" key="2">
    <source>
        <dbReference type="SAM" id="MobiDB-lite"/>
    </source>
</evidence>
<dbReference type="OrthoDB" id="687730at2759"/>
<proteinExistence type="predicted"/>
<feature type="domain" description="FHA" evidence="4">
    <location>
        <begin position="100"/>
        <end position="162"/>
    </location>
</feature>
<dbReference type="InParanoid" id="G0VCR1"/>
<accession>G0VCR1</accession>
<dbReference type="HOGENOM" id="CLU_031992_1_0_1"/>
<dbReference type="Proteomes" id="UP000001640">
    <property type="component" value="Chromosome 3"/>
</dbReference>
<dbReference type="STRING" id="1064592.G0VCR1"/>
<dbReference type="SUPFAM" id="SSF49879">
    <property type="entry name" value="SMAD/FHA domain"/>
    <property type="match status" value="1"/>
</dbReference>
<feature type="compositionally biased region" description="Low complexity" evidence="2">
    <location>
        <begin position="101"/>
        <end position="116"/>
    </location>
</feature>
<feature type="coiled-coil region" evidence="1">
    <location>
        <begin position="314"/>
        <end position="420"/>
    </location>
</feature>
<dbReference type="KEGG" id="ncs:NCAS_0C02810"/>
<keyword evidence="1" id="KW-0175">Coiled coil</keyword>
<dbReference type="PROSITE" id="PS50006">
    <property type="entry name" value="FHA_DOMAIN"/>
    <property type="match status" value="1"/>
</dbReference>
<keyword evidence="3" id="KW-0812">Transmembrane</keyword>
<dbReference type="AlphaFoldDB" id="G0VCR1"/>
<dbReference type="eggNOG" id="KOG3872">
    <property type="taxonomic scope" value="Eukaryota"/>
</dbReference>
<evidence type="ECO:0000313" key="5">
    <source>
        <dbReference type="EMBL" id="CCC69271.1"/>
    </source>
</evidence>
<evidence type="ECO:0000256" key="1">
    <source>
        <dbReference type="SAM" id="Coils"/>
    </source>
</evidence>
<feature type="region of interest" description="Disordered" evidence="2">
    <location>
        <begin position="1"/>
        <end position="28"/>
    </location>
</feature>
<keyword evidence="3" id="KW-0472">Membrane</keyword>